<evidence type="ECO:0000313" key="3">
    <source>
        <dbReference type="Proteomes" id="UP000887458"/>
    </source>
</evidence>
<sequence>MWWPSIIWIWMMIAICMLLLTDIAECNPTIIPTRGMTAATPQSVVNEGKTEPKAIERAIVGVSAAGSATGSALAAHFMDPSDIRHTIVASGLICALSLAGWWIKLWL</sequence>
<name>A0ABQ8IWR8_DERPT</name>
<protein>
    <submittedName>
        <fullName evidence="2">Uncharacterized protein</fullName>
    </submittedName>
</protein>
<keyword evidence="3" id="KW-1185">Reference proteome</keyword>
<comment type="caution">
    <text evidence="2">The sequence shown here is derived from an EMBL/GenBank/DDBJ whole genome shotgun (WGS) entry which is preliminary data.</text>
</comment>
<evidence type="ECO:0000313" key="2">
    <source>
        <dbReference type="EMBL" id="KAH9414642.1"/>
    </source>
</evidence>
<feature type="transmembrane region" description="Helical" evidence="1">
    <location>
        <begin position="6"/>
        <end position="24"/>
    </location>
</feature>
<dbReference type="EMBL" id="NJHN03000106">
    <property type="protein sequence ID" value="KAH9414642.1"/>
    <property type="molecule type" value="Genomic_DNA"/>
</dbReference>
<gene>
    <name evidence="2" type="ORF">DERP_014149</name>
</gene>
<dbReference type="Proteomes" id="UP000887458">
    <property type="component" value="Unassembled WGS sequence"/>
</dbReference>
<feature type="transmembrane region" description="Helical" evidence="1">
    <location>
        <begin position="83"/>
        <end position="103"/>
    </location>
</feature>
<organism evidence="2 3">
    <name type="scientific">Dermatophagoides pteronyssinus</name>
    <name type="common">European house dust mite</name>
    <dbReference type="NCBI Taxonomy" id="6956"/>
    <lineage>
        <taxon>Eukaryota</taxon>
        <taxon>Metazoa</taxon>
        <taxon>Ecdysozoa</taxon>
        <taxon>Arthropoda</taxon>
        <taxon>Chelicerata</taxon>
        <taxon>Arachnida</taxon>
        <taxon>Acari</taxon>
        <taxon>Acariformes</taxon>
        <taxon>Sarcoptiformes</taxon>
        <taxon>Astigmata</taxon>
        <taxon>Psoroptidia</taxon>
        <taxon>Analgoidea</taxon>
        <taxon>Pyroglyphidae</taxon>
        <taxon>Dermatophagoidinae</taxon>
        <taxon>Dermatophagoides</taxon>
    </lineage>
</organism>
<proteinExistence type="predicted"/>
<accession>A0ABQ8IWR8</accession>
<evidence type="ECO:0000256" key="1">
    <source>
        <dbReference type="SAM" id="Phobius"/>
    </source>
</evidence>
<reference evidence="2 3" key="2">
    <citation type="journal article" date="2022" name="Mol. Biol. Evol.">
        <title>Comparative Genomics Reveals Insights into the Divergent Evolution of Astigmatic Mites and Household Pest Adaptations.</title>
        <authorList>
            <person name="Xiong Q."/>
            <person name="Wan A.T."/>
            <person name="Liu X."/>
            <person name="Fung C.S."/>
            <person name="Xiao X."/>
            <person name="Malainual N."/>
            <person name="Hou J."/>
            <person name="Wang L."/>
            <person name="Wang M."/>
            <person name="Yang K.Y."/>
            <person name="Cui Y."/>
            <person name="Leung E.L."/>
            <person name="Nong W."/>
            <person name="Shin S.K."/>
            <person name="Au S.W."/>
            <person name="Jeong K.Y."/>
            <person name="Chew F.T."/>
            <person name="Hui J.H."/>
            <person name="Leung T.F."/>
            <person name="Tungtrongchitr A."/>
            <person name="Zhong N."/>
            <person name="Liu Z."/>
            <person name="Tsui S.K."/>
        </authorList>
    </citation>
    <scope>NUCLEOTIDE SEQUENCE [LARGE SCALE GENOMIC DNA]</scope>
    <source>
        <strain evidence="2">Derp</strain>
    </source>
</reference>
<keyword evidence="1" id="KW-1133">Transmembrane helix</keyword>
<keyword evidence="1" id="KW-0472">Membrane</keyword>
<reference evidence="2 3" key="1">
    <citation type="journal article" date="2018" name="J. Allergy Clin. Immunol.">
        <title>High-quality assembly of Dermatophagoides pteronyssinus genome and transcriptome reveals a wide range of novel allergens.</title>
        <authorList>
            <person name="Liu X.Y."/>
            <person name="Yang K.Y."/>
            <person name="Wang M.Q."/>
            <person name="Kwok J.S."/>
            <person name="Zeng X."/>
            <person name="Yang Z."/>
            <person name="Xiao X.J."/>
            <person name="Lau C.P."/>
            <person name="Li Y."/>
            <person name="Huang Z.M."/>
            <person name="Ba J.G."/>
            <person name="Yim A.K."/>
            <person name="Ouyang C.Y."/>
            <person name="Ngai S.M."/>
            <person name="Chan T.F."/>
            <person name="Leung E.L."/>
            <person name="Liu L."/>
            <person name="Liu Z.G."/>
            <person name="Tsui S.K."/>
        </authorList>
    </citation>
    <scope>NUCLEOTIDE SEQUENCE [LARGE SCALE GENOMIC DNA]</scope>
    <source>
        <strain evidence="2">Derp</strain>
    </source>
</reference>
<keyword evidence="1" id="KW-0812">Transmembrane</keyword>